<dbReference type="SUPFAM" id="SSF47413">
    <property type="entry name" value="lambda repressor-like DNA-binding domains"/>
    <property type="match status" value="1"/>
</dbReference>
<evidence type="ECO:0000313" key="3">
    <source>
        <dbReference type="EMBL" id="MBP2032104.1"/>
    </source>
</evidence>
<dbReference type="PROSITE" id="PS50943">
    <property type="entry name" value="HTH_CROC1"/>
    <property type="match status" value="1"/>
</dbReference>
<comment type="caution">
    <text evidence="3">The sequence shown here is derived from an EMBL/GenBank/DDBJ whole genome shotgun (WGS) entry which is preliminary data.</text>
</comment>
<evidence type="ECO:0000256" key="1">
    <source>
        <dbReference type="ARBA" id="ARBA00023125"/>
    </source>
</evidence>
<evidence type="ECO:0000259" key="2">
    <source>
        <dbReference type="PROSITE" id="PS50943"/>
    </source>
</evidence>
<dbReference type="Pfam" id="PF18931">
    <property type="entry name" value="DUF5680"/>
    <property type="match status" value="1"/>
</dbReference>
<dbReference type="InterPro" id="IPR010982">
    <property type="entry name" value="Lambda_DNA-bd_dom_sf"/>
</dbReference>
<dbReference type="CDD" id="cd00093">
    <property type="entry name" value="HTH_XRE"/>
    <property type="match status" value="1"/>
</dbReference>
<dbReference type="PANTHER" id="PTHR46558:SF13">
    <property type="entry name" value="HTH-TYPE TRANSCRIPTIONAL REGULATOR IMMR"/>
    <property type="match status" value="1"/>
</dbReference>
<feature type="domain" description="HTH cro/C1-type" evidence="2">
    <location>
        <begin position="7"/>
        <end position="61"/>
    </location>
</feature>
<sequence>MSIAENIQMLRKKNSLSQEELSVILKVSRQAVGKWENGTAYPDLERLIQLSDYFKISLDRLVKETENCDLHVKNKENPDKSQFIQFLLRAKKATYAGHGEETKASRIASHDLEYKEGELYYYDTYIGGEFFGGEEAIWIKNEPYWCMNYYGRVIGDHFNGDFLKDALSNVSYDSPYRGPALYQNGEYTYHCKTEGSFEFYQGYEEILYDGKKMYECIFNGGIVR</sequence>
<gene>
    <name evidence="3" type="ORF">J2Z42_000769</name>
</gene>
<dbReference type="PANTHER" id="PTHR46558">
    <property type="entry name" value="TRACRIPTIONAL REGULATORY PROTEIN-RELATED-RELATED"/>
    <property type="match status" value="1"/>
</dbReference>
<keyword evidence="1" id="KW-0238">DNA-binding</keyword>
<proteinExistence type="predicted"/>
<dbReference type="EMBL" id="JAGGLM010000002">
    <property type="protein sequence ID" value="MBP2032104.1"/>
    <property type="molecule type" value="Genomic_DNA"/>
</dbReference>
<dbReference type="Proteomes" id="UP001519307">
    <property type="component" value="Unassembled WGS sequence"/>
</dbReference>
<organism evidence="3 4">
    <name type="scientific">Clostridium algifaecis</name>
    <dbReference type="NCBI Taxonomy" id="1472040"/>
    <lineage>
        <taxon>Bacteria</taxon>
        <taxon>Bacillati</taxon>
        <taxon>Bacillota</taxon>
        <taxon>Clostridia</taxon>
        <taxon>Eubacteriales</taxon>
        <taxon>Clostridiaceae</taxon>
        <taxon>Clostridium</taxon>
    </lineage>
</organism>
<dbReference type="InterPro" id="IPR001387">
    <property type="entry name" value="Cro/C1-type_HTH"/>
</dbReference>
<name>A0ABS4KPZ1_9CLOT</name>
<protein>
    <submittedName>
        <fullName evidence="3">Transcriptional regulator with XRE-family HTH domain</fullName>
    </submittedName>
</protein>
<dbReference type="SMART" id="SM00530">
    <property type="entry name" value="HTH_XRE"/>
    <property type="match status" value="1"/>
</dbReference>
<dbReference type="RefSeq" id="WP_209701021.1">
    <property type="nucleotide sequence ID" value="NZ_JAGGLM010000002.1"/>
</dbReference>
<keyword evidence="4" id="KW-1185">Reference proteome</keyword>
<evidence type="ECO:0000313" key="4">
    <source>
        <dbReference type="Proteomes" id="UP001519307"/>
    </source>
</evidence>
<dbReference type="Pfam" id="PF01381">
    <property type="entry name" value="HTH_3"/>
    <property type="match status" value="1"/>
</dbReference>
<accession>A0ABS4KPZ1</accession>
<dbReference type="InterPro" id="IPR043735">
    <property type="entry name" value="DUF5680"/>
</dbReference>
<dbReference type="Gene3D" id="1.10.260.40">
    <property type="entry name" value="lambda repressor-like DNA-binding domains"/>
    <property type="match status" value="1"/>
</dbReference>
<reference evidence="3 4" key="1">
    <citation type="submission" date="2021-03" db="EMBL/GenBank/DDBJ databases">
        <title>Genomic Encyclopedia of Type Strains, Phase IV (KMG-IV): sequencing the most valuable type-strain genomes for metagenomic binning, comparative biology and taxonomic classification.</title>
        <authorList>
            <person name="Goeker M."/>
        </authorList>
    </citation>
    <scope>NUCLEOTIDE SEQUENCE [LARGE SCALE GENOMIC DNA]</scope>
    <source>
        <strain evidence="3 4">DSM 28783</strain>
    </source>
</reference>